<gene>
    <name evidence="2" type="ORF">SAMN04488041_10828</name>
</gene>
<dbReference type="EMBL" id="FNNB01000008">
    <property type="protein sequence ID" value="SDX49880.1"/>
    <property type="molecule type" value="Genomic_DNA"/>
</dbReference>
<accession>A0A1H3C751</accession>
<evidence type="ECO:0000259" key="1">
    <source>
        <dbReference type="Pfam" id="PF03724"/>
    </source>
</evidence>
<organism evidence="2 3">
    <name type="scientific">Sulfitobacter pontiacus</name>
    <dbReference type="NCBI Taxonomy" id="60137"/>
    <lineage>
        <taxon>Bacteria</taxon>
        <taxon>Pseudomonadati</taxon>
        <taxon>Pseudomonadota</taxon>
        <taxon>Alphaproteobacteria</taxon>
        <taxon>Rhodobacterales</taxon>
        <taxon>Roseobacteraceae</taxon>
        <taxon>Sulfitobacter</taxon>
    </lineage>
</organism>
<dbReference type="AlphaFoldDB" id="A0A1H3C751"/>
<dbReference type="PANTHER" id="PTHR35535:SF1">
    <property type="entry name" value="HEAT SHOCK PROTEIN HSLJ"/>
    <property type="match status" value="1"/>
</dbReference>
<dbReference type="InterPro" id="IPR053147">
    <property type="entry name" value="Hsp_HslJ-like"/>
</dbReference>
<sequence>MIKLTSLFLAIALTTQCSQDETLRAYGAADRLWRLQELNGVPFSANTQLSFPEKEQVTVQGPCNRMSGTNKLPYPWFSFTLISSTKKACPDLGQENIVIDALNNATLVEILNDVMILSNTEDLNMVFRAVD</sequence>
<dbReference type="InterPro" id="IPR038670">
    <property type="entry name" value="HslJ-like_sf"/>
</dbReference>
<dbReference type="GeneID" id="94020053"/>
<reference evidence="3" key="1">
    <citation type="submission" date="2016-10" db="EMBL/GenBank/DDBJ databases">
        <authorList>
            <person name="Varghese N."/>
            <person name="Submissions S."/>
        </authorList>
    </citation>
    <scope>NUCLEOTIDE SEQUENCE [LARGE SCALE GENOMIC DNA]</scope>
    <source>
        <strain evidence="3">DSM 10014</strain>
    </source>
</reference>
<dbReference type="Gene3D" id="2.40.128.270">
    <property type="match status" value="1"/>
</dbReference>
<evidence type="ECO:0000313" key="3">
    <source>
        <dbReference type="Proteomes" id="UP000183076"/>
    </source>
</evidence>
<feature type="domain" description="DUF306" evidence="1">
    <location>
        <begin position="29"/>
        <end position="122"/>
    </location>
</feature>
<dbReference type="InterPro" id="IPR005184">
    <property type="entry name" value="DUF306_Meta_HslJ"/>
</dbReference>
<protein>
    <submittedName>
        <fullName evidence="2">META domain-containing protein</fullName>
    </submittedName>
</protein>
<name>A0A1H3C751_9RHOB</name>
<evidence type="ECO:0000313" key="2">
    <source>
        <dbReference type="EMBL" id="SDX49880.1"/>
    </source>
</evidence>
<proteinExistence type="predicted"/>
<dbReference type="STRING" id="60137.SAMN04488041_10828"/>
<dbReference type="RefSeq" id="WP_074637209.1">
    <property type="nucleotide sequence ID" value="NZ_CP160849.1"/>
</dbReference>
<dbReference type="Pfam" id="PF03724">
    <property type="entry name" value="META"/>
    <property type="match status" value="1"/>
</dbReference>
<dbReference type="Proteomes" id="UP000183076">
    <property type="component" value="Unassembled WGS sequence"/>
</dbReference>
<dbReference type="PANTHER" id="PTHR35535">
    <property type="entry name" value="HEAT SHOCK PROTEIN HSLJ"/>
    <property type="match status" value="1"/>
</dbReference>